<dbReference type="AlphaFoldDB" id="A0AAV9HXI9"/>
<dbReference type="Pfam" id="PF12955">
    <property type="entry name" value="Vps3844_C"/>
    <property type="match status" value="1"/>
</dbReference>
<feature type="chain" id="PRO_5044001366" description="Vacuolar sorting protein Vps3844 C-terminal domain-containing protein" evidence="2">
    <location>
        <begin position="19"/>
        <end position="414"/>
    </location>
</feature>
<dbReference type="InterPro" id="IPR053065">
    <property type="entry name" value="Archenteron_Induction-Rel"/>
</dbReference>
<evidence type="ECO:0000313" key="5">
    <source>
        <dbReference type="Proteomes" id="UP001321749"/>
    </source>
</evidence>
<dbReference type="GO" id="GO:0005783">
    <property type="term" value="C:endoplasmic reticulum"/>
    <property type="evidence" value="ECO:0007669"/>
    <property type="project" value="TreeGrafter"/>
</dbReference>
<evidence type="ECO:0000259" key="3">
    <source>
        <dbReference type="Pfam" id="PF12955"/>
    </source>
</evidence>
<feature type="domain" description="Vacuolar sorting protein Vps3844 C-terminal" evidence="3">
    <location>
        <begin position="296"/>
        <end position="406"/>
    </location>
</feature>
<evidence type="ECO:0000256" key="1">
    <source>
        <dbReference type="SAM" id="Phobius"/>
    </source>
</evidence>
<feature type="transmembrane region" description="Helical" evidence="1">
    <location>
        <begin position="371"/>
        <end position="393"/>
    </location>
</feature>
<feature type="signal peptide" evidence="2">
    <location>
        <begin position="1"/>
        <end position="18"/>
    </location>
</feature>
<keyword evidence="2" id="KW-0732">Signal</keyword>
<gene>
    <name evidence="4" type="ORF">QBC42DRAFT_344150</name>
</gene>
<keyword evidence="1" id="KW-0812">Transmembrane</keyword>
<keyword evidence="1" id="KW-0472">Membrane</keyword>
<keyword evidence="5" id="KW-1185">Reference proteome</keyword>
<dbReference type="EMBL" id="MU864942">
    <property type="protein sequence ID" value="KAK4465083.1"/>
    <property type="molecule type" value="Genomic_DNA"/>
</dbReference>
<accession>A0AAV9HXI9</accession>
<organism evidence="4 5">
    <name type="scientific">Cladorrhinum samala</name>
    <dbReference type="NCBI Taxonomy" id="585594"/>
    <lineage>
        <taxon>Eukaryota</taxon>
        <taxon>Fungi</taxon>
        <taxon>Dikarya</taxon>
        <taxon>Ascomycota</taxon>
        <taxon>Pezizomycotina</taxon>
        <taxon>Sordariomycetes</taxon>
        <taxon>Sordariomycetidae</taxon>
        <taxon>Sordariales</taxon>
        <taxon>Podosporaceae</taxon>
        <taxon>Cladorrhinum</taxon>
    </lineage>
</organism>
<dbReference type="PANTHER" id="PTHR36853:SF1">
    <property type="entry name" value="DUF3844 DOMAIN-CONTAINING PROTEIN"/>
    <property type="match status" value="1"/>
</dbReference>
<evidence type="ECO:0000256" key="2">
    <source>
        <dbReference type="SAM" id="SignalP"/>
    </source>
</evidence>
<sequence>MRLIAGLTAAALSGLAVGASQKSADVYIFSSSSSSSSNQQASTGNTPSIPKEVARHILLQRTSREQYGSDLRDIPDSINTETVVSHLARFGKTTEPLFTPSDANEIEPAQLVVILEGVNPQQNDEIKDALAKSGHHAAFKVSDPPSASANKHLMSLFQHLGVASPNQCELAQQINPFDEKCWTGSSSVVKYDLQKSPSTLSTLLSSLPRISKFSSSSDLELLLLVLPESSRNSKLSAWSARAASSDLRRRGFASEAVMTDFDVVAPQSTQRAVPETASSFLSGKPGAAKAKKILPCYASYSLCMNETGNCSDHGKCSNKYGKDDEEGNKACFACRCLSTTVTRGDEDKANGMKTIHWGGNACQKEDISVQFWLLAGFTILIVGAVTFAISLLFNVGQEELPGVIGAGVSRGAAK</sequence>
<evidence type="ECO:0000313" key="4">
    <source>
        <dbReference type="EMBL" id="KAK4465083.1"/>
    </source>
</evidence>
<proteinExistence type="predicted"/>
<dbReference type="Proteomes" id="UP001321749">
    <property type="component" value="Unassembled WGS sequence"/>
</dbReference>
<dbReference type="InterPro" id="IPR024382">
    <property type="entry name" value="Vps3844_C"/>
</dbReference>
<comment type="caution">
    <text evidence="4">The sequence shown here is derived from an EMBL/GenBank/DDBJ whole genome shotgun (WGS) entry which is preliminary data.</text>
</comment>
<dbReference type="PANTHER" id="PTHR36853">
    <property type="entry name" value="EXPRESSED PROTEIN"/>
    <property type="match status" value="1"/>
</dbReference>
<name>A0AAV9HXI9_9PEZI</name>
<protein>
    <recommendedName>
        <fullName evidence="3">Vacuolar sorting protein Vps3844 C-terminal domain-containing protein</fullName>
    </recommendedName>
</protein>
<keyword evidence="1" id="KW-1133">Transmembrane helix</keyword>
<reference evidence="4" key="2">
    <citation type="submission" date="2023-06" db="EMBL/GenBank/DDBJ databases">
        <authorList>
            <consortium name="Lawrence Berkeley National Laboratory"/>
            <person name="Mondo S.J."/>
            <person name="Hensen N."/>
            <person name="Bonometti L."/>
            <person name="Westerberg I."/>
            <person name="Brannstrom I.O."/>
            <person name="Guillou S."/>
            <person name="Cros-Aarteil S."/>
            <person name="Calhoun S."/>
            <person name="Haridas S."/>
            <person name="Kuo A."/>
            <person name="Pangilinan J."/>
            <person name="Riley R."/>
            <person name="Labutti K."/>
            <person name="Andreopoulos B."/>
            <person name="Lipzen A."/>
            <person name="Chen C."/>
            <person name="Yanf M."/>
            <person name="Daum C."/>
            <person name="Ng V."/>
            <person name="Clum A."/>
            <person name="Steindorff A."/>
            <person name="Ohm R."/>
            <person name="Martin F."/>
            <person name="Silar P."/>
            <person name="Natvig D."/>
            <person name="Lalanne C."/>
            <person name="Gautier V."/>
            <person name="Ament-Velasquez S.L."/>
            <person name="Kruys A."/>
            <person name="Hutchinson M.I."/>
            <person name="Powell A.J."/>
            <person name="Barry K."/>
            <person name="Miller A.N."/>
            <person name="Grigoriev I.V."/>
            <person name="Debuchy R."/>
            <person name="Gladieux P."/>
            <person name="Thoren M.H."/>
            <person name="Johannesson H."/>
        </authorList>
    </citation>
    <scope>NUCLEOTIDE SEQUENCE</scope>
    <source>
        <strain evidence="4">PSN324</strain>
    </source>
</reference>
<reference evidence="4" key="1">
    <citation type="journal article" date="2023" name="Mol. Phylogenet. Evol.">
        <title>Genome-scale phylogeny and comparative genomics of the fungal order Sordariales.</title>
        <authorList>
            <person name="Hensen N."/>
            <person name="Bonometti L."/>
            <person name="Westerberg I."/>
            <person name="Brannstrom I.O."/>
            <person name="Guillou S."/>
            <person name="Cros-Aarteil S."/>
            <person name="Calhoun S."/>
            <person name="Haridas S."/>
            <person name="Kuo A."/>
            <person name="Mondo S."/>
            <person name="Pangilinan J."/>
            <person name="Riley R."/>
            <person name="LaButti K."/>
            <person name="Andreopoulos B."/>
            <person name="Lipzen A."/>
            <person name="Chen C."/>
            <person name="Yan M."/>
            <person name="Daum C."/>
            <person name="Ng V."/>
            <person name="Clum A."/>
            <person name="Steindorff A."/>
            <person name="Ohm R.A."/>
            <person name="Martin F."/>
            <person name="Silar P."/>
            <person name="Natvig D.O."/>
            <person name="Lalanne C."/>
            <person name="Gautier V."/>
            <person name="Ament-Velasquez S.L."/>
            <person name="Kruys A."/>
            <person name="Hutchinson M.I."/>
            <person name="Powell A.J."/>
            <person name="Barry K."/>
            <person name="Miller A.N."/>
            <person name="Grigoriev I.V."/>
            <person name="Debuchy R."/>
            <person name="Gladieux P."/>
            <person name="Hiltunen Thoren M."/>
            <person name="Johannesson H."/>
        </authorList>
    </citation>
    <scope>NUCLEOTIDE SEQUENCE</scope>
    <source>
        <strain evidence="4">PSN324</strain>
    </source>
</reference>